<comment type="caution">
    <text evidence="2">The sequence shown here is derived from an EMBL/GenBank/DDBJ whole genome shotgun (WGS) entry which is preliminary data.</text>
</comment>
<evidence type="ECO:0000313" key="2">
    <source>
        <dbReference type="EMBL" id="KAF6109879.1"/>
    </source>
</evidence>
<protein>
    <submittedName>
        <fullName evidence="2">Uncharacterized protein</fullName>
    </submittedName>
</protein>
<organism evidence="2 3">
    <name type="scientific">Phyllostomus discolor</name>
    <name type="common">pale spear-nosed bat</name>
    <dbReference type="NCBI Taxonomy" id="89673"/>
    <lineage>
        <taxon>Eukaryota</taxon>
        <taxon>Metazoa</taxon>
        <taxon>Chordata</taxon>
        <taxon>Craniata</taxon>
        <taxon>Vertebrata</taxon>
        <taxon>Euteleostomi</taxon>
        <taxon>Mammalia</taxon>
        <taxon>Eutheria</taxon>
        <taxon>Laurasiatheria</taxon>
        <taxon>Chiroptera</taxon>
        <taxon>Yangochiroptera</taxon>
        <taxon>Phyllostomidae</taxon>
        <taxon>Phyllostominae</taxon>
        <taxon>Phyllostomus</taxon>
    </lineage>
</organism>
<gene>
    <name evidence="2" type="ORF">HJG60_011070</name>
</gene>
<evidence type="ECO:0000313" key="3">
    <source>
        <dbReference type="Proteomes" id="UP000664940"/>
    </source>
</evidence>
<dbReference type="AlphaFoldDB" id="A0A834EAH4"/>
<feature type="compositionally biased region" description="Low complexity" evidence="1">
    <location>
        <begin position="73"/>
        <end position="88"/>
    </location>
</feature>
<name>A0A834EAH4_9CHIR</name>
<sequence length="131" mass="13497">MCGLWRPAPPFHALLASAALRPPPRLSTQRGLGDLPAAPIYGRTLVCTMARPLGACVSPNPPAARPLGKDTQAAAASPAAADHAAAGASGTGRLPPLSEQRPEDTHLKINSSFKPAVPSPRPGWPAGSCRW</sequence>
<dbReference type="EMBL" id="JABVXQ010000005">
    <property type="protein sequence ID" value="KAF6109879.1"/>
    <property type="molecule type" value="Genomic_DNA"/>
</dbReference>
<dbReference type="Proteomes" id="UP000664940">
    <property type="component" value="Unassembled WGS sequence"/>
</dbReference>
<proteinExistence type="predicted"/>
<reference evidence="2 3" key="1">
    <citation type="journal article" date="2020" name="Nature">
        <title>Six reference-quality genomes reveal evolution of bat adaptations.</title>
        <authorList>
            <person name="Jebb D."/>
            <person name="Huang Z."/>
            <person name="Pippel M."/>
            <person name="Hughes G.M."/>
            <person name="Lavrichenko K."/>
            <person name="Devanna P."/>
            <person name="Winkler S."/>
            <person name="Jermiin L.S."/>
            <person name="Skirmuntt E.C."/>
            <person name="Katzourakis A."/>
            <person name="Burkitt-Gray L."/>
            <person name="Ray D.A."/>
            <person name="Sullivan K.A.M."/>
            <person name="Roscito J.G."/>
            <person name="Kirilenko B.M."/>
            <person name="Davalos L.M."/>
            <person name="Corthals A.P."/>
            <person name="Power M.L."/>
            <person name="Jones G."/>
            <person name="Ransome R.D."/>
            <person name="Dechmann D.K.N."/>
            <person name="Locatelli A.G."/>
            <person name="Puechmaille S.J."/>
            <person name="Fedrigo O."/>
            <person name="Jarvis E.D."/>
            <person name="Hiller M."/>
            <person name="Vernes S.C."/>
            <person name="Myers E.W."/>
            <person name="Teeling E.C."/>
        </authorList>
    </citation>
    <scope>NUCLEOTIDE SEQUENCE [LARGE SCALE GENOMIC DNA]</scope>
    <source>
        <strain evidence="2">Bat1K_MPI-CBG_1</strain>
    </source>
</reference>
<accession>A0A834EAH4</accession>
<evidence type="ECO:0000256" key="1">
    <source>
        <dbReference type="SAM" id="MobiDB-lite"/>
    </source>
</evidence>
<feature type="region of interest" description="Disordered" evidence="1">
    <location>
        <begin position="58"/>
        <end position="131"/>
    </location>
</feature>